<dbReference type="AlphaFoldDB" id="A0A1M6W920"/>
<keyword evidence="1" id="KW-0472">Membrane</keyword>
<proteinExistence type="predicted"/>
<feature type="transmembrane region" description="Helical" evidence="1">
    <location>
        <begin position="178"/>
        <end position="197"/>
    </location>
</feature>
<organism evidence="2 3">
    <name type="scientific">Alicyclobacillus tolerans</name>
    <dbReference type="NCBI Taxonomy" id="90970"/>
    <lineage>
        <taxon>Bacteria</taxon>
        <taxon>Bacillati</taxon>
        <taxon>Bacillota</taxon>
        <taxon>Bacilli</taxon>
        <taxon>Bacillales</taxon>
        <taxon>Alicyclobacillaceae</taxon>
        <taxon>Alicyclobacillus</taxon>
    </lineage>
</organism>
<evidence type="ECO:0000256" key="1">
    <source>
        <dbReference type="SAM" id="Phobius"/>
    </source>
</evidence>
<dbReference type="RefSeq" id="WP_072875037.1">
    <property type="nucleotide sequence ID" value="NZ_FRAF01000026.1"/>
</dbReference>
<evidence type="ECO:0000313" key="2">
    <source>
        <dbReference type="EMBL" id="SHK90139.1"/>
    </source>
</evidence>
<evidence type="ECO:0008006" key="4">
    <source>
        <dbReference type="Google" id="ProtNLM"/>
    </source>
</evidence>
<keyword evidence="1" id="KW-0812">Transmembrane</keyword>
<keyword evidence="1" id="KW-1133">Transmembrane helix</keyword>
<reference evidence="3" key="1">
    <citation type="submission" date="2016-11" db="EMBL/GenBank/DDBJ databases">
        <authorList>
            <person name="Varghese N."/>
            <person name="Submissions S."/>
        </authorList>
    </citation>
    <scope>NUCLEOTIDE SEQUENCE [LARGE SCALE GENOMIC DNA]</scope>
    <source>
        <strain evidence="3">USBA-503</strain>
    </source>
</reference>
<accession>A0A1M6W920</accession>
<dbReference type="STRING" id="1830138.SAMN05443507_12625"/>
<name>A0A1M6W920_9BACL</name>
<gene>
    <name evidence="2" type="ORF">SAMN05443507_12625</name>
</gene>
<feature type="transmembrane region" description="Helical" evidence="1">
    <location>
        <begin position="269"/>
        <end position="290"/>
    </location>
</feature>
<dbReference type="Proteomes" id="UP000184016">
    <property type="component" value="Unassembled WGS sequence"/>
</dbReference>
<feature type="transmembrane region" description="Helical" evidence="1">
    <location>
        <begin position="227"/>
        <end position="249"/>
    </location>
</feature>
<keyword evidence="3" id="KW-1185">Reference proteome</keyword>
<dbReference type="EMBL" id="FRAF01000026">
    <property type="protein sequence ID" value="SHK90139.1"/>
    <property type="molecule type" value="Genomic_DNA"/>
</dbReference>
<protein>
    <recommendedName>
        <fullName evidence="4">Membrane domain of glycerophosphoryl diester phosphodiesterase</fullName>
    </recommendedName>
</protein>
<feature type="transmembrane region" description="Helical" evidence="1">
    <location>
        <begin position="139"/>
        <end position="166"/>
    </location>
</feature>
<evidence type="ECO:0000313" key="3">
    <source>
        <dbReference type="Proteomes" id="UP000184016"/>
    </source>
</evidence>
<feature type="transmembrane region" description="Helical" evidence="1">
    <location>
        <begin position="30"/>
        <end position="49"/>
    </location>
</feature>
<sequence length="296" mass="32407">MNGSRSLQKPLGFWAIYGEAWKIFRKYPGYLFGATIAILVPYSLLNIYVSARYANPKALQQMTQAFSQLQNTPEGQAASSPALSAAVHGYIWLLAVSLIYLVVAKPFVNGMLIFLVMYLTSKGEAPSLNDGSSYAVRRWFPYIGTVMMLAILVIGGSMAVSLLLGVPTAVVSLASGLHWVYLLLFILLFVIAIYFAVRFSLSLTATLAQPIAGLMAVGQSWGLTKRFFFRTLFFLLLIVLLNGIIPLLISFLGGGQMPIWLSSTLDSVVNILLTPFSVVAVTCYYVDLLVRHQLGA</sequence>
<feature type="transmembrane region" description="Helical" evidence="1">
    <location>
        <begin position="90"/>
        <end position="119"/>
    </location>
</feature>